<keyword evidence="11" id="KW-0665">Pyrimidine biosynthesis</keyword>
<dbReference type="InterPro" id="IPR014732">
    <property type="entry name" value="OMPdecase"/>
</dbReference>
<dbReference type="Pfam" id="PF00156">
    <property type="entry name" value="Pribosyltran"/>
    <property type="match status" value="1"/>
</dbReference>
<evidence type="ECO:0000313" key="20">
    <source>
        <dbReference type="Proteomes" id="UP001465755"/>
    </source>
</evidence>
<keyword evidence="12" id="KW-0456">Lyase</keyword>
<dbReference type="GO" id="GO:0044205">
    <property type="term" value="P:'de novo' UMP biosynthetic process"/>
    <property type="evidence" value="ECO:0007669"/>
    <property type="project" value="InterPro"/>
</dbReference>
<evidence type="ECO:0000256" key="1">
    <source>
        <dbReference type="ARBA" id="ARBA00004861"/>
    </source>
</evidence>
<dbReference type="Proteomes" id="UP001465755">
    <property type="component" value="Unassembled WGS sequence"/>
</dbReference>
<reference evidence="19 20" key="1">
    <citation type="journal article" date="2024" name="Nat. Commun.">
        <title>Phylogenomics reveals the evolutionary origins of lichenization in chlorophyte algae.</title>
        <authorList>
            <person name="Puginier C."/>
            <person name="Libourel C."/>
            <person name="Otte J."/>
            <person name="Skaloud P."/>
            <person name="Haon M."/>
            <person name="Grisel S."/>
            <person name="Petersen M."/>
            <person name="Berrin J.G."/>
            <person name="Delaux P.M."/>
            <person name="Dal Grande F."/>
            <person name="Keller J."/>
        </authorList>
    </citation>
    <scope>NUCLEOTIDE SEQUENCE [LARGE SCALE GENOMIC DNA]</scope>
    <source>
        <strain evidence="19 20">SAG 2036</strain>
    </source>
</reference>
<comment type="caution">
    <text evidence="19">The sequence shown here is derived from an EMBL/GenBank/DDBJ whole genome shotgun (WGS) entry which is preliminary data.</text>
</comment>
<dbReference type="HAMAP" id="MF_01208">
    <property type="entry name" value="PyrE"/>
    <property type="match status" value="1"/>
</dbReference>
<dbReference type="Gene3D" id="3.20.20.70">
    <property type="entry name" value="Aldolase class I"/>
    <property type="match status" value="1"/>
</dbReference>
<dbReference type="EMBL" id="JALJOQ010000153">
    <property type="protein sequence ID" value="KAK9793192.1"/>
    <property type="molecule type" value="Genomic_DNA"/>
</dbReference>
<feature type="active site" description="For OMPdecase activity" evidence="16">
    <location>
        <position position="382"/>
    </location>
</feature>
<keyword evidence="9" id="KW-0808">Transferase</keyword>
<evidence type="ECO:0000259" key="18">
    <source>
        <dbReference type="SMART" id="SM00934"/>
    </source>
</evidence>
<dbReference type="InterPro" id="IPR013785">
    <property type="entry name" value="Aldolase_TIM"/>
</dbReference>
<evidence type="ECO:0000256" key="10">
    <source>
        <dbReference type="ARBA" id="ARBA00022793"/>
    </source>
</evidence>
<dbReference type="InterPro" id="IPR029057">
    <property type="entry name" value="PRTase-like"/>
</dbReference>
<evidence type="ECO:0000256" key="13">
    <source>
        <dbReference type="ARBA" id="ARBA00023268"/>
    </source>
</evidence>
<evidence type="ECO:0000256" key="7">
    <source>
        <dbReference type="ARBA" id="ARBA00015047"/>
    </source>
</evidence>
<organism evidence="19 20">
    <name type="scientific">Symbiochloris irregularis</name>
    <dbReference type="NCBI Taxonomy" id="706552"/>
    <lineage>
        <taxon>Eukaryota</taxon>
        <taxon>Viridiplantae</taxon>
        <taxon>Chlorophyta</taxon>
        <taxon>core chlorophytes</taxon>
        <taxon>Trebouxiophyceae</taxon>
        <taxon>Trebouxiales</taxon>
        <taxon>Trebouxiaceae</taxon>
        <taxon>Symbiochloris</taxon>
    </lineage>
</organism>
<keyword evidence="20" id="KW-1185">Reference proteome</keyword>
<dbReference type="PANTHER" id="PTHR19278:SF9">
    <property type="entry name" value="URIDINE 5'-MONOPHOSPHATE SYNTHASE"/>
    <property type="match status" value="1"/>
</dbReference>
<comment type="catalytic activity">
    <reaction evidence="14">
        <text>orotidine 5'-phosphate + diphosphate = orotate + 5-phospho-alpha-D-ribose 1-diphosphate</text>
        <dbReference type="Rhea" id="RHEA:10380"/>
        <dbReference type="ChEBI" id="CHEBI:30839"/>
        <dbReference type="ChEBI" id="CHEBI:33019"/>
        <dbReference type="ChEBI" id="CHEBI:57538"/>
        <dbReference type="ChEBI" id="CHEBI:58017"/>
        <dbReference type="EC" id="2.4.2.10"/>
    </reaction>
</comment>
<dbReference type="CDD" id="cd04725">
    <property type="entry name" value="OMP_decarboxylase_like"/>
    <property type="match status" value="1"/>
</dbReference>
<dbReference type="EC" id="2.4.2.10" evidence="5"/>
<dbReference type="PROSITE" id="PS00156">
    <property type="entry name" value="OMPDECASE"/>
    <property type="match status" value="1"/>
</dbReference>
<feature type="active site" description="For OMPdecase activity" evidence="16">
    <location>
        <position position="387"/>
    </location>
</feature>
<dbReference type="AlphaFoldDB" id="A0AAW1NNN0"/>
<evidence type="ECO:0000256" key="17">
    <source>
        <dbReference type="PIRSR" id="PIRSR614732-2"/>
    </source>
</evidence>
<sequence>MLQGTPGRSTARPITFNFYSAAWQSSYSRHLVVEPRRLQSPKSALDNRSAGLGLSLQHKDSPKARLVTMAAYTKPTEKDYESLVLRLHEIQAVKFGDFKLKSGIQSPVYIDLRAIVSYPDVMQQVAATMWAKVEGCKFDNLCGVPYTALPIATTMSLEHNVPMLMRRKEVKDYGTRKAIEGNVKEGETCLVVEDLVTSGASVMETVDPLKSVGLQVKDVVVLIDREQGGEARLQSHGLQLHSAFPLSLILQVLVSHKLVDEALANKVRAFIADNQVGTQQSNQAPAPAAAAKPKRQSYEQRAEVAKNAVSKQLLNLMAKKKTNLAIAADVASTKQLLALADQVGPHICVFKTHVDILDTWNAEVQGELQSLAEKHDFLIFEDRKFADIGSTVVAQYSGGLYRIADWAHITNAHLVPGPGIIQGLKQVGLEKGRGLLLLAEMSSKGHLATGSYTQAVAAAAEEHQDFVAGFISQTPSSWQPQSSPGLIHMTPGVQLAKGGDNLGQQYNTPQSVIGGAGSDVIIVGRGIYGASDPRETAQQYQEAGWSAYLASVSA</sequence>
<evidence type="ECO:0000256" key="8">
    <source>
        <dbReference type="ARBA" id="ARBA00022676"/>
    </source>
</evidence>
<evidence type="ECO:0000256" key="15">
    <source>
        <dbReference type="ARBA" id="ARBA00049157"/>
    </source>
</evidence>
<feature type="binding site" evidence="17">
    <location>
        <position position="504"/>
    </location>
    <ligand>
        <name>substrate</name>
    </ligand>
</feature>
<evidence type="ECO:0000256" key="2">
    <source>
        <dbReference type="ARBA" id="ARBA00004889"/>
    </source>
</evidence>
<dbReference type="InterPro" id="IPR000836">
    <property type="entry name" value="PRTase_dom"/>
</dbReference>
<dbReference type="SMART" id="SM00934">
    <property type="entry name" value="OMPdecase"/>
    <property type="match status" value="1"/>
</dbReference>
<feature type="binding site" evidence="17">
    <location>
        <position position="442"/>
    </location>
    <ligand>
        <name>substrate</name>
    </ligand>
</feature>
<dbReference type="FunFam" id="3.20.20.70:FF:000092">
    <property type="entry name" value="Uridine monophosphate synthetase"/>
    <property type="match status" value="1"/>
</dbReference>
<keyword evidence="10" id="KW-0210">Decarboxylase</keyword>
<evidence type="ECO:0000256" key="11">
    <source>
        <dbReference type="ARBA" id="ARBA00022975"/>
    </source>
</evidence>
<evidence type="ECO:0000256" key="14">
    <source>
        <dbReference type="ARBA" id="ARBA00049126"/>
    </source>
</evidence>
<evidence type="ECO:0000256" key="9">
    <source>
        <dbReference type="ARBA" id="ARBA00022679"/>
    </source>
</evidence>
<dbReference type="SUPFAM" id="SSF53271">
    <property type="entry name" value="PRTase-like"/>
    <property type="match status" value="1"/>
</dbReference>
<comment type="similarity">
    <text evidence="4">In the C-terminal section; belongs to the OMP decarboxylase family.</text>
</comment>
<feature type="binding site" evidence="17">
    <location>
        <position position="525"/>
    </location>
    <ligand>
        <name>substrate</name>
    </ligand>
</feature>
<evidence type="ECO:0000256" key="3">
    <source>
        <dbReference type="ARBA" id="ARBA00006221"/>
    </source>
</evidence>
<dbReference type="NCBIfam" id="TIGR00336">
    <property type="entry name" value="pyrE"/>
    <property type="match status" value="1"/>
</dbReference>
<dbReference type="SUPFAM" id="SSF51366">
    <property type="entry name" value="Ribulose-phoshate binding barrel"/>
    <property type="match status" value="1"/>
</dbReference>
<comment type="similarity">
    <text evidence="3">In the N-terminal section; belongs to the purine/pyrimidine phosphoribosyltransferase family.</text>
</comment>
<feature type="domain" description="Orotidine 5'-phosphate decarboxylase" evidence="18">
    <location>
        <begin position="323"/>
        <end position="540"/>
    </location>
</feature>
<evidence type="ECO:0000256" key="5">
    <source>
        <dbReference type="ARBA" id="ARBA00011971"/>
    </source>
</evidence>
<dbReference type="EC" id="4.1.1.23" evidence="6"/>
<dbReference type="GO" id="GO:0006207">
    <property type="term" value="P:'de novo' pyrimidine nucleobase biosynthetic process"/>
    <property type="evidence" value="ECO:0007669"/>
    <property type="project" value="InterPro"/>
</dbReference>
<dbReference type="InterPro" id="IPR001754">
    <property type="entry name" value="OMPdeCOase_dom"/>
</dbReference>
<dbReference type="GO" id="GO:0004590">
    <property type="term" value="F:orotidine-5'-phosphate decarboxylase activity"/>
    <property type="evidence" value="ECO:0007669"/>
    <property type="project" value="UniProtKB-EC"/>
</dbReference>
<dbReference type="GO" id="GO:0004588">
    <property type="term" value="F:orotate phosphoribosyltransferase activity"/>
    <property type="evidence" value="ECO:0007669"/>
    <property type="project" value="UniProtKB-EC"/>
</dbReference>
<dbReference type="FunFam" id="3.40.50.2020:FF:000025">
    <property type="entry name" value="Uridine monophosphate synthetase"/>
    <property type="match status" value="1"/>
</dbReference>
<gene>
    <name evidence="19" type="ORF">WJX73_000082</name>
</gene>
<dbReference type="Gene3D" id="3.40.50.2020">
    <property type="match status" value="1"/>
</dbReference>
<evidence type="ECO:0000256" key="6">
    <source>
        <dbReference type="ARBA" id="ARBA00012321"/>
    </source>
</evidence>
<name>A0AAW1NNN0_9CHLO</name>
<evidence type="ECO:0000256" key="4">
    <source>
        <dbReference type="ARBA" id="ARBA00009769"/>
    </source>
</evidence>
<dbReference type="InterPro" id="IPR004467">
    <property type="entry name" value="Or_phspho_trans_dom"/>
</dbReference>
<keyword evidence="8" id="KW-0328">Glycosyltransferase</keyword>
<evidence type="ECO:0000256" key="16">
    <source>
        <dbReference type="PIRSR" id="PIRSR614732-1"/>
    </source>
</evidence>
<dbReference type="NCBIfam" id="TIGR01740">
    <property type="entry name" value="pyrF"/>
    <property type="match status" value="1"/>
</dbReference>
<dbReference type="InterPro" id="IPR011060">
    <property type="entry name" value="RibuloseP-bd_barrel"/>
</dbReference>
<evidence type="ECO:0000313" key="19">
    <source>
        <dbReference type="EMBL" id="KAK9793192.1"/>
    </source>
</evidence>
<feature type="binding site" evidence="17">
    <location>
        <position position="524"/>
    </location>
    <ligand>
        <name>substrate</name>
    </ligand>
</feature>
<protein>
    <recommendedName>
        <fullName evidence="7">Uridine 5'-monophosphate synthase</fullName>
        <ecNumber evidence="5">2.4.2.10</ecNumber>
        <ecNumber evidence="6">4.1.1.23</ecNumber>
    </recommendedName>
</protein>
<dbReference type="InterPro" id="IPR018089">
    <property type="entry name" value="OMPdecase_AS"/>
</dbReference>
<comment type="pathway">
    <text evidence="2">Pyrimidine metabolism; UMP biosynthesis via de novo pathway; UMP from orotate: step 1/2.</text>
</comment>
<feature type="active site" description="For OMPdecase activity" evidence="16">
    <location>
        <position position="384"/>
    </location>
</feature>
<accession>A0AAW1NNN0</accession>
<dbReference type="CDD" id="cd06223">
    <property type="entry name" value="PRTases_typeI"/>
    <property type="match status" value="1"/>
</dbReference>
<feature type="binding site" evidence="17">
    <location>
        <position position="351"/>
    </location>
    <ligand>
        <name>substrate</name>
    </ligand>
</feature>
<dbReference type="Pfam" id="PF00215">
    <property type="entry name" value="OMPdecase"/>
    <property type="match status" value="1"/>
</dbReference>
<dbReference type="PANTHER" id="PTHR19278">
    <property type="entry name" value="OROTATE PHOSPHORIBOSYLTRANSFERASE"/>
    <property type="match status" value="1"/>
</dbReference>
<proteinExistence type="inferred from homology"/>
<dbReference type="InterPro" id="IPR023031">
    <property type="entry name" value="OPRT"/>
</dbReference>
<keyword evidence="13" id="KW-0511">Multifunctional enzyme</keyword>
<dbReference type="NCBIfam" id="NF010382">
    <property type="entry name" value="PRK13809.1"/>
    <property type="match status" value="1"/>
</dbReference>
<feature type="binding site" evidence="17">
    <location>
        <position position="329"/>
    </location>
    <ligand>
        <name>substrate</name>
    </ligand>
</feature>
<comment type="pathway">
    <text evidence="1">Pyrimidine metabolism; UMP biosynthesis via de novo pathway; UMP from orotate: step 2/2.</text>
</comment>
<evidence type="ECO:0000256" key="12">
    <source>
        <dbReference type="ARBA" id="ARBA00023239"/>
    </source>
</evidence>
<comment type="catalytic activity">
    <reaction evidence="15">
        <text>orotidine 5'-phosphate + H(+) = UMP + CO2</text>
        <dbReference type="Rhea" id="RHEA:11596"/>
        <dbReference type="ChEBI" id="CHEBI:15378"/>
        <dbReference type="ChEBI" id="CHEBI:16526"/>
        <dbReference type="ChEBI" id="CHEBI:57538"/>
        <dbReference type="ChEBI" id="CHEBI:57865"/>
        <dbReference type="EC" id="4.1.1.23"/>
    </reaction>
</comment>